<sequence>MPAFSFEKIAPPPPLGAEPSGEAPKDDTRRMGMLNRVLDRFVETRMRGLVPPAVVTRTEDVRRD</sequence>
<dbReference type="RefSeq" id="WP_110782184.1">
    <property type="nucleotide sequence ID" value="NZ_QJTI01000023.1"/>
</dbReference>
<feature type="region of interest" description="Disordered" evidence="1">
    <location>
        <begin position="1"/>
        <end position="31"/>
    </location>
</feature>
<accession>A0A318THP1</accession>
<comment type="caution">
    <text evidence="2">The sequence shown here is derived from an EMBL/GenBank/DDBJ whole genome shotgun (WGS) entry which is preliminary data.</text>
</comment>
<evidence type="ECO:0000313" key="2">
    <source>
        <dbReference type="EMBL" id="PYF01315.1"/>
    </source>
</evidence>
<dbReference type="Proteomes" id="UP000248148">
    <property type="component" value="Unassembled WGS sequence"/>
</dbReference>
<dbReference type="AlphaFoldDB" id="A0A318THP1"/>
<reference evidence="2 3" key="1">
    <citation type="submission" date="2018-06" db="EMBL/GenBank/DDBJ databases">
        <title>Genomic Encyclopedia of Archaeal and Bacterial Type Strains, Phase II (KMG-II): from individual species to whole genera.</title>
        <authorList>
            <person name="Goeker M."/>
        </authorList>
    </citation>
    <scope>NUCLEOTIDE SEQUENCE [LARGE SCALE GENOMIC DNA]</scope>
    <source>
        <strain evidence="2 3">JCM 11668</strain>
    </source>
</reference>
<gene>
    <name evidence="2" type="ORF">BJ122_12332</name>
</gene>
<keyword evidence="3" id="KW-1185">Reference proteome</keyword>
<organism evidence="2 3">
    <name type="scientific">Rhodopseudomonas faecalis</name>
    <dbReference type="NCBI Taxonomy" id="99655"/>
    <lineage>
        <taxon>Bacteria</taxon>
        <taxon>Pseudomonadati</taxon>
        <taxon>Pseudomonadota</taxon>
        <taxon>Alphaproteobacteria</taxon>
        <taxon>Hyphomicrobiales</taxon>
        <taxon>Nitrobacteraceae</taxon>
        <taxon>Rhodopseudomonas</taxon>
    </lineage>
</organism>
<dbReference type="OrthoDB" id="8246655at2"/>
<name>A0A318THP1_9BRAD</name>
<protein>
    <submittedName>
        <fullName evidence="2">Uncharacterized protein</fullName>
    </submittedName>
</protein>
<dbReference type="EMBL" id="QJTI01000023">
    <property type="protein sequence ID" value="PYF01315.1"/>
    <property type="molecule type" value="Genomic_DNA"/>
</dbReference>
<evidence type="ECO:0000313" key="3">
    <source>
        <dbReference type="Proteomes" id="UP000248148"/>
    </source>
</evidence>
<evidence type="ECO:0000256" key="1">
    <source>
        <dbReference type="SAM" id="MobiDB-lite"/>
    </source>
</evidence>
<proteinExistence type="predicted"/>